<dbReference type="PANTHER" id="PTHR13812">
    <property type="entry name" value="KETIMINE REDUCTASE MU-CRYSTALLIN"/>
    <property type="match status" value="1"/>
</dbReference>
<organism evidence="1 2">
    <name type="scientific">Albidovulum marisflavi</name>
    <dbReference type="NCBI Taxonomy" id="2984159"/>
    <lineage>
        <taxon>Bacteria</taxon>
        <taxon>Pseudomonadati</taxon>
        <taxon>Pseudomonadota</taxon>
        <taxon>Alphaproteobacteria</taxon>
        <taxon>Rhodobacterales</taxon>
        <taxon>Paracoccaceae</taxon>
        <taxon>Albidovulum</taxon>
    </lineage>
</organism>
<dbReference type="Proteomes" id="UP001652542">
    <property type="component" value="Unassembled WGS sequence"/>
</dbReference>
<dbReference type="Pfam" id="PF02423">
    <property type="entry name" value="OCD_Mu_crystall"/>
    <property type="match status" value="1"/>
</dbReference>
<evidence type="ECO:0000313" key="2">
    <source>
        <dbReference type="Proteomes" id="UP001652542"/>
    </source>
</evidence>
<keyword evidence="2" id="KW-1185">Reference proteome</keyword>
<dbReference type="PIRSF" id="PIRSF001439">
    <property type="entry name" value="CryM"/>
    <property type="match status" value="1"/>
</dbReference>
<gene>
    <name evidence="1" type="ORF">OEW28_13125</name>
</gene>
<dbReference type="Gene3D" id="3.40.50.720">
    <property type="entry name" value="NAD(P)-binding Rossmann-like Domain"/>
    <property type="match status" value="1"/>
</dbReference>
<proteinExistence type="predicted"/>
<dbReference type="PANTHER" id="PTHR13812:SF19">
    <property type="entry name" value="KETIMINE REDUCTASE MU-CRYSTALLIN"/>
    <property type="match status" value="1"/>
</dbReference>
<dbReference type="EMBL" id="JAOWKY010000003">
    <property type="protein sequence ID" value="MCV2869571.1"/>
    <property type="molecule type" value="Genomic_DNA"/>
</dbReference>
<dbReference type="SUPFAM" id="SSF51735">
    <property type="entry name" value="NAD(P)-binding Rossmann-fold domains"/>
    <property type="match status" value="1"/>
</dbReference>
<dbReference type="RefSeq" id="WP_263735223.1">
    <property type="nucleotide sequence ID" value="NZ_JAOWKY010000003.1"/>
</dbReference>
<dbReference type="InterPro" id="IPR036291">
    <property type="entry name" value="NAD(P)-bd_dom_sf"/>
</dbReference>
<dbReference type="Gene3D" id="3.30.1780.10">
    <property type="entry name" value="ornithine cyclodeaminase, domain 1"/>
    <property type="match status" value="1"/>
</dbReference>
<protein>
    <submittedName>
        <fullName evidence="1">Ornithine cyclodeaminase family protein</fullName>
    </submittedName>
</protein>
<dbReference type="InterPro" id="IPR003462">
    <property type="entry name" value="ODC_Mu_crystall"/>
</dbReference>
<dbReference type="InterPro" id="IPR023401">
    <property type="entry name" value="ODC_N"/>
</dbReference>
<reference evidence="1 2" key="1">
    <citation type="submission" date="2022-10" db="EMBL/GenBank/DDBJ databases">
        <title>Defluviimonas sp. nov., isolated from ocean surface water.</title>
        <authorList>
            <person name="He W."/>
            <person name="Wang L."/>
            <person name="Zhang D.-F."/>
        </authorList>
    </citation>
    <scope>NUCLEOTIDE SEQUENCE [LARGE SCALE GENOMIC DNA]</scope>
    <source>
        <strain evidence="1 2">WL0002</strain>
    </source>
</reference>
<evidence type="ECO:0000313" key="1">
    <source>
        <dbReference type="EMBL" id="MCV2869571.1"/>
    </source>
</evidence>
<comment type="caution">
    <text evidence="1">The sequence shown here is derived from an EMBL/GenBank/DDBJ whole genome shotgun (WGS) entry which is preliminary data.</text>
</comment>
<name>A0ABT2ZER0_9RHOB</name>
<accession>A0ABT2ZER0</accession>
<sequence>MTTRIPHLDGDRLEALGITPAAAVASIEQCIRGAADGTVQAAPKATIQPQDGRYIMATLAASDDPPVVAVKSLVLNQENAAIGLPPINAIVTLLDSRTGQPLATLDGNWITAIRTAALSACAAKRLARPDAARAAFIGTGVQGRSHLKAFAWLYGLSEVRAFGRGAANTGAFCDLAQDLGLQPILAASADEAVEGADIIVSSVPHSGDFAPRLDAWRLAPGTFVAMADLGRAWEPSGLGAFDRLFIDDLEQEAAMAAPLAPREMISGDLAGLVLDRVEGRRTPADRTAFLFRGHALGDLALSVAAWQRHTAR</sequence>